<organism evidence="1 2">
    <name type="scientific">Microbacterium terregens</name>
    <dbReference type="NCBI Taxonomy" id="69363"/>
    <lineage>
        <taxon>Bacteria</taxon>
        <taxon>Bacillati</taxon>
        <taxon>Actinomycetota</taxon>
        <taxon>Actinomycetes</taxon>
        <taxon>Micrococcales</taxon>
        <taxon>Microbacteriaceae</taxon>
        <taxon>Microbacterium</taxon>
    </lineage>
</organism>
<evidence type="ECO:0000313" key="1">
    <source>
        <dbReference type="EMBL" id="MFB9646560.1"/>
    </source>
</evidence>
<comment type="caution">
    <text evidence="1">The sequence shown here is derived from an EMBL/GenBank/DDBJ whole genome shotgun (WGS) entry which is preliminary data.</text>
</comment>
<keyword evidence="2" id="KW-1185">Reference proteome</keyword>
<name>A0ABV5T1S5_9MICO</name>
<reference evidence="1 2" key="1">
    <citation type="submission" date="2024-09" db="EMBL/GenBank/DDBJ databases">
        <authorList>
            <person name="Sun Q."/>
            <person name="Mori K."/>
        </authorList>
    </citation>
    <scope>NUCLEOTIDE SEQUENCE [LARGE SCALE GENOMIC DNA]</scope>
    <source>
        <strain evidence="1 2">JCM 1342</strain>
    </source>
</reference>
<proteinExistence type="predicted"/>
<dbReference type="EMBL" id="JBHMBE010000003">
    <property type="protein sequence ID" value="MFB9646560.1"/>
    <property type="molecule type" value="Genomic_DNA"/>
</dbReference>
<evidence type="ECO:0000313" key="2">
    <source>
        <dbReference type="Proteomes" id="UP001589611"/>
    </source>
</evidence>
<dbReference type="RefSeq" id="WP_344713513.1">
    <property type="nucleotide sequence ID" value="NZ_BAAAWH010000001.1"/>
</dbReference>
<gene>
    <name evidence="1" type="ORF">ACFFPJ_12230</name>
</gene>
<sequence>MSDAGPYKYATRIVRVFHDYAESVIWFPDPVLYEDSRLTTDLVDGLRSWDAQYYSELTDDFRWRSLDALHSFNRDGLELARRVAVEIGSSFGVEYRSFENGVVAELRSDQPAINPDAEGAFQKRAQEAQEEWAAIRARAVANPAAQAGRWGLAP</sequence>
<protein>
    <submittedName>
        <fullName evidence="1">Uncharacterized protein</fullName>
    </submittedName>
</protein>
<dbReference type="Proteomes" id="UP001589611">
    <property type="component" value="Unassembled WGS sequence"/>
</dbReference>
<accession>A0ABV5T1S5</accession>